<accession>A0A7C9NRK5</accession>
<sequence length="153" mass="17303">MFTDTACHRTAQNGQKLQHVAVKVLGLVFLVTPHSMHAMIFILTKAVKKTWQAQIGLAAGLDGRCGATWAVLFENHQYCRKPYNFGCRTHGHARTTRGIHGHYVSGVVIAFDYICLPSMIARPVNQAKEARSLERASIFRIMRVEKKLTWRKI</sequence>
<keyword evidence="1" id="KW-0812">Transmembrane</keyword>
<protein>
    <submittedName>
        <fullName evidence="2">Uncharacterized protein</fullName>
    </submittedName>
</protein>
<evidence type="ECO:0000313" key="2">
    <source>
        <dbReference type="EMBL" id="NDP48522.1"/>
    </source>
</evidence>
<gene>
    <name evidence="2" type="ORF">GZ085_09070</name>
</gene>
<organism evidence="2 3">
    <name type="scientific">Sulfuriferula multivorans</name>
    <dbReference type="NCBI Taxonomy" id="1559896"/>
    <lineage>
        <taxon>Bacteria</taxon>
        <taxon>Pseudomonadati</taxon>
        <taxon>Pseudomonadota</taxon>
        <taxon>Betaproteobacteria</taxon>
        <taxon>Nitrosomonadales</taxon>
        <taxon>Sulfuricellaceae</taxon>
        <taxon>Sulfuriferula</taxon>
    </lineage>
</organism>
<reference evidence="2 3" key="1">
    <citation type="submission" date="2019-09" db="EMBL/GenBank/DDBJ databases">
        <title>H2 Metabolism Revealed by Metagenomic Analysis in Subglacial Sediment of East Antarctica.</title>
        <authorList>
            <person name="Yang Z."/>
            <person name="Zhang Y."/>
            <person name="Lv Y."/>
            <person name="Yan W."/>
            <person name="Xiao X."/>
            <person name="Sun B."/>
            <person name="Ma H."/>
        </authorList>
    </citation>
    <scope>NUCLEOTIDE SEQUENCE [LARGE SCALE GENOMIC DNA]</scope>
    <source>
        <strain evidence="2">Bin2_2</strain>
    </source>
</reference>
<evidence type="ECO:0000256" key="1">
    <source>
        <dbReference type="SAM" id="Phobius"/>
    </source>
</evidence>
<name>A0A7C9NRK5_9PROT</name>
<keyword evidence="1" id="KW-0472">Membrane</keyword>
<feature type="transmembrane region" description="Helical" evidence="1">
    <location>
        <begin position="20"/>
        <end position="43"/>
    </location>
</feature>
<comment type="caution">
    <text evidence="2">The sequence shown here is derived from an EMBL/GenBank/DDBJ whole genome shotgun (WGS) entry which is preliminary data.</text>
</comment>
<dbReference type="AlphaFoldDB" id="A0A7C9NRK5"/>
<proteinExistence type="predicted"/>
<keyword evidence="1" id="KW-1133">Transmembrane helix</keyword>
<dbReference type="EMBL" id="JAAFGW010000126">
    <property type="protein sequence ID" value="NDP48522.1"/>
    <property type="molecule type" value="Genomic_DNA"/>
</dbReference>
<dbReference type="Proteomes" id="UP000483432">
    <property type="component" value="Unassembled WGS sequence"/>
</dbReference>
<evidence type="ECO:0000313" key="3">
    <source>
        <dbReference type="Proteomes" id="UP000483432"/>
    </source>
</evidence>